<feature type="domain" description="Protein kinase" evidence="23">
    <location>
        <begin position="470"/>
        <end position="765"/>
    </location>
</feature>
<evidence type="ECO:0000259" key="25">
    <source>
        <dbReference type="PROSITE" id="PS50948"/>
    </source>
</evidence>
<dbReference type="InterPro" id="IPR036426">
    <property type="entry name" value="Bulb-type_lectin_dom_sf"/>
</dbReference>
<evidence type="ECO:0000256" key="19">
    <source>
        <dbReference type="ARBA" id="ARBA00048679"/>
    </source>
</evidence>
<dbReference type="InterPro" id="IPR003609">
    <property type="entry name" value="Pan_app"/>
</dbReference>
<evidence type="ECO:0000256" key="8">
    <source>
        <dbReference type="ARBA" id="ARBA00022734"/>
    </source>
</evidence>
<evidence type="ECO:0000256" key="14">
    <source>
        <dbReference type="ARBA" id="ARBA00023136"/>
    </source>
</evidence>
<reference evidence="26 27" key="1">
    <citation type="journal article" date="2021" name="Commun. Biol.">
        <title>The genome of Shorea leprosula (Dipterocarpaceae) highlights the ecological relevance of drought in aseasonal tropical rainforests.</title>
        <authorList>
            <person name="Ng K.K.S."/>
            <person name="Kobayashi M.J."/>
            <person name="Fawcett J.A."/>
            <person name="Hatakeyama M."/>
            <person name="Paape T."/>
            <person name="Ng C.H."/>
            <person name="Ang C.C."/>
            <person name="Tnah L.H."/>
            <person name="Lee C.T."/>
            <person name="Nishiyama T."/>
            <person name="Sese J."/>
            <person name="O'Brien M.J."/>
            <person name="Copetti D."/>
            <person name="Mohd Noor M.I."/>
            <person name="Ong R.C."/>
            <person name="Putra M."/>
            <person name="Sireger I.Z."/>
            <person name="Indrioko S."/>
            <person name="Kosugi Y."/>
            <person name="Izuno A."/>
            <person name="Isagi Y."/>
            <person name="Lee S.L."/>
            <person name="Shimizu K.K."/>
        </authorList>
    </citation>
    <scope>NUCLEOTIDE SEQUENCE [LARGE SCALE GENOMIC DNA]</scope>
    <source>
        <strain evidence="26">214</strain>
    </source>
</reference>
<dbReference type="GO" id="GO:0004674">
    <property type="term" value="F:protein serine/threonine kinase activity"/>
    <property type="evidence" value="ECO:0007669"/>
    <property type="project" value="UniProtKB-KW"/>
</dbReference>
<name>A0AAV5KMP8_9ROSI</name>
<evidence type="ECO:0000256" key="7">
    <source>
        <dbReference type="ARBA" id="ARBA00022729"/>
    </source>
</evidence>
<evidence type="ECO:0000259" key="24">
    <source>
        <dbReference type="PROSITE" id="PS50927"/>
    </source>
</evidence>
<evidence type="ECO:0000256" key="13">
    <source>
        <dbReference type="ARBA" id="ARBA00022989"/>
    </source>
</evidence>
<dbReference type="GO" id="GO:0048544">
    <property type="term" value="P:recognition of pollen"/>
    <property type="evidence" value="ECO:0007669"/>
    <property type="project" value="InterPro"/>
</dbReference>
<dbReference type="SMART" id="SM00473">
    <property type="entry name" value="PAN_AP"/>
    <property type="match status" value="1"/>
</dbReference>
<keyword evidence="9" id="KW-0677">Repeat</keyword>
<dbReference type="SUPFAM" id="SSF56112">
    <property type="entry name" value="Protein kinase-like (PK-like)"/>
    <property type="match status" value="1"/>
</dbReference>
<dbReference type="SMART" id="SM00108">
    <property type="entry name" value="B_lectin"/>
    <property type="match status" value="1"/>
</dbReference>
<keyword evidence="17" id="KW-0325">Glycoprotein</keyword>
<evidence type="ECO:0000313" key="27">
    <source>
        <dbReference type="Proteomes" id="UP001054252"/>
    </source>
</evidence>
<dbReference type="FunFam" id="2.90.10.10:FF:000016">
    <property type="entry name" value="G-type lectin S-receptor-like serine/threonine-protein kinase"/>
    <property type="match status" value="1"/>
</dbReference>
<comment type="catalytic activity">
    <reaction evidence="18 20">
        <text>L-threonyl-[protein] + ATP = O-phospho-L-threonyl-[protein] + ADP + H(+)</text>
        <dbReference type="Rhea" id="RHEA:46608"/>
        <dbReference type="Rhea" id="RHEA-COMP:11060"/>
        <dbReference type="Rhea" id="RHEA-COMP:11605"/>
        <dbReference type="ChEBI" id="CHEBI:15378"/>
        <dbReference type="ChEBI" id="CHEBI:30013"/>
        <dbReference type="ChEBI" id="CHEBI:30616"/>
        <dbReference type="ChEBI" id="CHEBI:61977"/>
        <dbReference type="ChEBI" id="CHEBI:456216"/>
        <dbReference type="EC" id="2.7.11.1"/>
    </reaction>
</comment>
<evidence type="ECO:0000256" key="2">
    <source>
        <dbReference type="ARBA" id="ARBA00022475"/>
    </source>
</evidence>
<dbReference type="InterPro" id="IPR024171">
    <property type="entry name" value="SRK-like_kinase"/>
</dbReference>
<keyword evidence="15" id="KW-1015">Disulfide bond</keyword>
<dbReference type="InterPro" id="IPR000719">
    <property type="entry name" value="Prot_kinase_dom"/>
</dbReference>
<dbReference type="PANTHER" id="PTHR47974:SF13">
    <property type="entry name" value="G-TYPE LECTIN S-RECEPTOR-LIKE SERINE_THREONINE-PROTEIN KINASE SD3-1"/>
    <property type="match status" value="1"/>
</dbReference>
<comment type="similarity">
    <text evidence="20">Belongs to the protein kinase superfamily. Ser/Thr protein kinase family.</text>
</comment>
<feature type="domain" description="Apple" evidence="25">
    <location>
        <begin position="328"/>
        <end position="408"/>
    </location>
</feature>
<dbReference type="GO" id="GO:0030246">
    <property type="term" value="F:carbohydrate binding"/>
    <property type="evidence" value="ECO:0007669"/>
    <property type="project" value="UniProtKB-KW"/>
</dbReference>
<dbReference type="Pfam" id="PF00954">
    <property type="entry name" value="S_locus_glycop"/>
    <property type="match status" value="1"/>
</dbReference>
<evidence type="ECO:0000256" key="16">
    <source>
        <dbReference type="ARBA" id="ARBA00023170"/>
    </source>
</evidence>
<comment type="subcellular location">
    <subcellularLocation>
        <location evidence="1">Cell membrane</location>
        <topology evidence="1">Single-pass type I membrane protein</topology>
    </subcellularLocation>
</comment>
<dbReference type="Gene3D" id="3.30.200.20">
    <property type="entry name" value="Phosphorylase Kinase, domain 1"/>
    <property type="match status" value="1"/>
</dbReference>
<keyword evidence="27" id="KW-1185">Reference proteome</keyword>
<feature type="transmembrane region" description="Helical" evidence="22">
    <location>
        <begin position="438"/>
        <end position="461"/>
    </location>
</feature>
<organism evidence="26 27">
    <name type="scientific">Rubroshorea leprosula</name>
    <dbReference type="NCBI Taxonomy" id="152421"/>
    <lineage>
        <taxon>Eukaryota</taxon>
        <taxon>Viridiplantae</taxon>
        <taxon>Streptophyta</taxon>
        <taxon>Embryophyta</taxon>
        <taxon>Tracheophyta</taxon>
        <taxon>Spermatophyta</taxon>
        <taxon>Magnoliopsida</taxon>
        <taxon>eudicotyledons</taxon>
        <taxon>Gunneridae</taxon>
        <taxon>Pentapetalae</taxon>
        <taxon>rosids</taxon>
        <taxon>malvids</taxon>
        <taxon>Malvales</taxon>
        <taxon>Dipterocarpaceae</taxon>
        <taxon>Rubroshorea</taxon>
    </lineage>
</organism>
<evidence type="ECO:0000256" key="9">
    <source>
        <dbReference type="ARBA" id="ARBA00022737"/>
    </source>
</evidence>
<evidence type="ECO:0000256" key="22">
    <source>
        <dbReference type="SAM" id="Phobius"/>
    </source>
</evidence>
<gene>
    <name evidence="26" type="ORF">SLEP1_g35128</name>
</gene>
<comment type="caution">
    <text evidence="26">The sequence shown here is derived from an EMBL/GenBank/DDBJ whole genome shotgun (WGS) entry which is preliminary data.</text>
</comment>
<comment type="catalytic activity">
    <reaction evidence="19 20">
        <text>L-seryl-[protein] + ATP = O-phospho-L-seryl-[protein] + ADP + H(+)</text>
        <dbReference type="Rhea" id="RHEA:17989"/>
        <dbReference type="Rhea" id="RHEA-COMP:9863"/>
        <dbReference type="Rhea" id="RHEA-COMP:11604"/>
        <dbReference type="ChEBI" id="CHEBI:15378"/>
        <dbReference type="ChEBI" id="CHEBI:29999"/>
        <dbReference type="ChEBI" id="CHEBI:30616"/>
        <dbReference type="ChEBI" id="CHEBI:83421"/>
        <dbReference type="ChEBI" id="CHEBI:456216"/>
        <dbReference type="EC" id="2.7.11.1"/>
    </reaction>
</comment>
<keyword evidence="4" id="KW-0245">EGF-like domain</keyword>
<dbReference type="InterPro" id="IPR011009">
    <property type="entry name" value="Kinase-like_dom_sf"/>
</dbReference>
<dbReference type="PROSITE" id="PS50927">
    <property type="entry name" value="BULB_LECTIN"/>
    <property type="match status" value="2"/>
</dbReference>
<proteinExistence type="inferred from homology"/>
<dbReference type="Gene3D" id="1.10.510.10">
    <property type="entry name" value="Transferase(Phosphotransferase) domain 1"/>
    <property type="match status" value="2"/>
</dbReference>
<accession>A0AAV5KMP8</accession>
<evidence type="ECO:0000256" key="21">
    <source>
        <dbReference type="SAM" id="MobiDB-lite"/>
    </source>
</evidence>
<dbReference type="GO" id="GO:0005886">
    <property type="term" value="C:plasma membrane"/>
    <property type="evidence" value="ECO:0007669"/>
    <property type="project" value="UniProtKB-SubCell"/>
</dbReference>
<evidence type="ECO:0000256" key="5">
    <source>
        <dbReference type="ARBA" id="ARBA00022679"/>
    </source>
</evidence>
<keyword evidence="7" id="KW-0732">Signal</keyword>
<keyword evidence="3 20" id="KW-0723">Serine/threonine-protein kinase</keyword>
<keyword evidence="16" id="KW-0675">Receptor</keyword>
<feature type="region of interest" description="Disordered" evidence="21">
    <location>
        <begin position="736"/>
        <end position="765"/>
    </location>
</feature>
<evidence type="ECO:0000256" key="3">
    <source>
        <dbReference type="ARBA" id="ARBA00022527"/>
    </source>
</evidence>
<dbReference type="CDD" id="cd00028">
    <property type="entry name" value="B_lectin"/>
    <property type="match status" value="1"/>
</dbReference>
<sequence>MPKREKFLPHSPLLLFISLGFFLFGVVVSEIPLGSKLSVVENNFWVSSNGDFALGFYNHPDQPDQFSVGIRFNSKLIPVSKQTVVWVAGADVTAGNNSYFQLTQNGELVLVDSLQGVKLWTSKTSQLSIALAQLRDDGNLVLVNEKKDVVWQSFDTPSDTLLPGQKLSPLGTLRAASRKSVSSYYSLYMSVSGQLELRWESSIIFWRSGSSSDSNLSAIFTTNGTLQLVDQNLKPLWSVFGQDHNDTVKFRLLRLDVDGNLRMYSWMNNSDSWGSVWQAVENQCNVFATCDKQGICAFNASGFPVCKCPFQHASQSNSKCLLPSRLDCKSGSIMVEYANMFLYGIYPVNDSSSHTNLEQCKTMCLNDPSCAAITFANNGSPECRMMKTQYVSGYSGPSLSSISYAKRCSDPIAADPNFGMNSPPSALKESSRLCIPCLIGAASGTFAIFVAVQFGIAFCLYKRIKSYKRMASQACTGPGSKCLIMLSFSEIQELTGNFNNRIGPKMFKGVLPDKQLVAIKEVEATIEARKFRAAVSRIGSIHHKSLVKLVGYCCELNHRYLVYEYAKYGSVEKYIEDPMLCKRLNWRKRMDICLSVGRAVSYLHTGCREFLSHGNLKCENVVLDEKFAAKVNEFGLGMLLHGESSTHRTPAEKDVEDFGKMVLMLVTGFLEVKDVCDWVYKKWMEGNAKEVVDKHLGHAVDYEEAERALRISFWCLQPDGHAKPSMAEAVKVLEGTLSVDPPPSPFACRSPPSKEEGSIESGSET</sequence>
<keyword evidence="13 22" id="KW-1133">Transmembrane helix</keyword>
<evidence type="ECO:0000256" key="20">
    <source>
        <dbReference type="PIRNR" id="PIRNR000641"/>
    </source>
</evidence>
<keyword evidence="6 22" id="KW-0812">Transmembrane</keyword>
<feature type="domain" description="Bulb-type lectin" evidence="24">
    <location>
        <begin position="158"/>
        <end position="276"/>
    </location>
</feature>
<dbReference type="InterPro" id="IPR001480">
    <property type="entry name" value="Bulb-type_lectin_dom"/>
</dbReference>
<dbReference type="Proteomes" id="UP001054252">
    <property type="component" value="Unassembled WGS sequence"/>
</dbReference>
<evidence type="ECO:0000256" key="4">
    <source>
        <dbReference type="ARBA" id="ARBA00022536"/>
    </source>
</evidence>
<evidence type="ECO:0000313" key="26">
    <source>
        <dbReference type="EMBL" id="GKV25733.1"/>
    </source>
</evidence>
<dbReference type="PROSITE" id="PS50948">
    <property type="entry name" value="PAN"/>
    <property type="match status" value="1"/>
</dbReference>
<dbReference type="InterPro" id="IPR000858">
    <property type="entry name" value="S_locus_glycoprot_dom"/>
</dbReference>
<dbReference type="PANTHER" id="PTHR47974">
    <property type="entry name" value="OS07G0415500 PROTEIN"/>
    <property type="match status" value="1"/>
</dbReference>
<keyword evidence="8" id="KW-0430">Lectin</keyword>
<dbReference type="InterPro" id="IPR001245">
    <property type="entry name" value="Ser-Thr/Tyr_kinase_cat_dom"/>
</dbReference>
<evidence type="ECO:0000256" key="18">
    <source>
        <dbReference type="ARBA" id="ARBA00047899"/>
    </source>
</evidence>
<dbReference type="SUPFAM" id="SSF51110">
    <property type="entry name" value="alpha-D-mannose-specific plant lectins"/>
    <property type="match status" value="2"/>
</dbReference>
<evidence type="ECO:0000256" key="6">
    <source>
        <dbReference type="ARBA" id="ARBA00022692"/>
    </source>
</evidence>
<evidence type="ECO:0000256" key="17">
    <source>
        <dbReference type="ARBA" id="ARBA00023180"/>
    </source>
</evidence>
<keyword evidence="2" id="KW-1003">Cell membrane</keyword>
<dbReference type="PROSITE" id="PS50011">
    <property type="entry name" value="PROTEIN_KINASE_DOM"/>
    <property type="match status" value="1"/>
</dbReference>
<evidence type="ECO:0000256" key="11">
    <source>
        <dbReference type="ARBA" id="ARBA00022777"/>
    </source>
</evidence>
<evidence type="ECO:0000256" key="12">
    <source>
        <dbReference type="ARBA" id="ARBA00022840"/>
    </source>
</evidence>
<evidence type="ECO:0000256" key="10">
    <source>
        <dbReference type="ARBA" id="ARBA00022741"/>
    </source>
</evidence>
<feature type="domain" description="Bulb-type lectin" evidence="24">
    <location>
        <begin position="30"/>
        <end position="155"/>
    </location>
</feature>
<dbReference type="EMBL" id="BPVZ01000070">
    <property type="protein sequence ID" value="GKV25733.1"/>
    <property type="molecule type" value="Genomic_DNA"/>
</dbReference>
<dbReference type="AlphaFoldDB" id="A0AAV5KMP8"/>
<dbReference type="PIRSF" id="PIRSF000641">
    <property type="entry name" value="SRK"/>
    <property type="match status" value="1"/>
</dbReference>
<dbReference type="Pfam" id="PF01453">
    <property type="entry name" value="B_lectin"/>
    <property type="match status" value="1"/>
</dbReference>
<dbReference type="Pfam" id="PF00024">
    <property type="entry name" value="PAN_1"/>
    <property type="match status" value="1"/>
</dbReference>
<evidence type="ECO:0000259" key="23">
    <source>
        <dbReference type="PROSITE" id="PS50011"/>
    </source>
</evidence>
<dbReference type="EC" id="2.7.11.1" evidence="20"/>
<keyword evidence="10 20" id="KW-0547">Nucleotide-binding</keyword>
<dbReference type="Pfam" id="PF07714">
    <property type="entry name" value="PK_Tyr_Ser-Thr"/>
    <property type="match status" value="1"/>
</dbReference>
<dbReference type="FunFam" id="3.30.200.20:FF:000798">
    <property type="entry name" value="G-type lectin S-receptor-like serine/threonine-protein kinase SD3-1"/>
    <property type="match status" value="1"/>
</dbReference>
<keyword evidence="11 20" id="KW-0418">Kinase</keyword>
<evidence type="ECO:0000256" key="15">
    <source>
        <dbReference type="ARBA" id="ARBA00023157"/>
    </source>
</evidence>
<keyword evidence="5 20" id="KW-0808">Transferase</keyword>
<dbReference type="FunFam" id="1.10.510.10:FF:000846">
    <property type="entry name" value="G-type lectin S-receptor-like serine/threonine-protein kinase SD3-1"/>
    <property type="match status" value="1"/>
</dbReference>
<dbReference type="Gene3D" id="2.90.10.10">
    <property type="entry name" value="Bulb-type lectin domain"/>
    <property type="match status" value="2"/>
</dbReference>
<protein>
    <recommendedName>
        <fullName evidence="20">Receptor-like serine/threonine-protein kinase</fullName>
        <ecNumber evidence="20">2.7.11.1</ecNumber>
    </recommendedName>
</protein>
<evidence type="ECO:0000256" key="1">
    <source>
        <dbReference type="ARBA" id="ARBA00004251"/>
    </source>
</evidence>
<keyword evidence="14 22" id="KW-0472">Membrane</keyword>
<keyword evidence="12 20" id="KW-0067">ATP-binding</keyword>
<dbReference type="GO" id="GO:0005524">
    <property type="term" value="F:ATP binding"/>
    <property type="evidence" value="ECO:0007669"/>
    <property type="project" value="UniProtKB-KW"/>
</dbReference>